<evidence type="ECO:0000256" key="5">
    <source>
        <dbReference type="ARBA" id="ARBA00035202"/>
    </source>
</evidence>
<evidence type="ECO:0000256" key="3">
    <source>
        <dbReference type="ARBA" id="ARBA00023274"/>
    </source>
</evidence>
<evidence type="ECO:0000256" key="4">
    <source>
        <dbReference type="ARBA" id="ARBA00026025"/>
    </source>
</evidence>
<keyword evidence="8" id="KW-1185">Reference proteome</keyword>
<dbReference type="CDD" id="cd05797">
    <property type="entry name" value="Ribosomal_L10"/>
    <property type="match status" value="1"/>
</dbReference>
<comment type="subunit">
    <text evidence="4 6">Part of the ribosomal stalk of the 50S ribosomal subunit. The N-terminus interacts with L11 and the large rRNA to form the base of the stalk. The C-terminus forms an elongated spine to which L12 dimers bind in a sequential fashion forming a multimeric L10(L12)X complex.</text>
</comment>
<dbReference type="Gene3D" id="6.10.250.290">
    <property type="match status" value="1"/>
</dbReference>
<dbReference type="InterPro" id="IPR043141">
    <property type="entry name" value="Ribosomal_uL10-like_sf"/>
</dbReference>
<dbReference type="EMBL" id="AZGF01000023">
    <property type="protein sequence ID" value="KRM10995.1"/>
    <property type="molecule type" value="Genomic_DNA"/>
</dbReference>
<evidence type="ECO:0000256" key="6">
    <source>
        <dbReference type="HAMAP-Rule" id="MF_00362"/>
    </source>
</evidence>
<dbReference type="InterPro" id="IPR001790">
    <property type="entry name" value="Ribosomal_uL10"/>
</dbReference>
<dbReference type="PATRIC" id="fig|1423807.3.peg.1047"/>
<dbReference type="Proteomes" id="UP000051820">
    <property type="component" value="Unassembled WGS sequence"/>
</dbReference>
<dbReference type="HAMAP" id="MF_00362">
    <property type="entry name" value="Ribosomal_uL10"/>
    <property type="match status" value="1"/>
</dbReference>
<reference evidence="7 8" key="1">
    <citation type="journal article" date="2015" name="Genome Announc.">
        <title>Expanding the biotechnology potential of lactobacilli through comparative genomics of 213 strains and associated genera.</title>
        <authorList>
            <person name="Sun Z."/>
            <person name="Harris H.M."/>
            <person name="McCann A."/>
            <person name="Guo C."/>
            <person name="Argimon S."/>
            <person name="Zhang W."/>
            <person name="Yang X."/>
            <person name="Jeffery I.B."/>
            <person name="Cooney J.C."/>
            <person name="Kagawa T.F."/>
            <person name="Liu W."/>
            <person name="Song Y."/>
            <person name="Salvetti E."/>
            <person name="Wrobel A."/>
            <person name="Rasinkangas P."/>
            <person name="Parkhill J."/>
            <person name="Rea M.C."/>
            <person name="O'Sullivan O."/>
            <person name="Ritari J."/>
            <person name="Douillard F.P."/>
            <person name="Paul Ross R."/>
            <person name="Yang R."/>
            <person name="Briner A.E."/>
            <person name="Felis G.E."/>
            <person name="de Vos W.M."/>
            <person name="Barrangou R."/>
            <person name="Klaenhammer T.R."/>
            <person name="Caufield P.W."/>
            <person name="Cui Y."/>
            <person name="Zhang H."/>
            <person name="O'Toole P.W."/>
        </authorList>
    </citation>
    <scope>NUCLEOTIDE SEQUENCE [LARGE SCALE GENOMIC DNA]</scope>
    <source>
        <strain evidence="7 8">DSM 5007</strain>
    </source>
</reference>
<keyword evidence="3 6" id="KW-0687">Ribonucleoprotein</keyword>
<accession>A0A0R1W6M1</accession>
<dbReference type="PANTHER" id="PTHR11560">
    <property type="entry name" value="39S RIBOSOMAL PROTEIN L10, MITOCHONDRIAL"/>
    <property type="match status" value="1"/>
</dbReference>
<organism evidence="7 8">
    <name type="scientific">Paucilactobacillus suebicus DSM 5007 = KCTC 3549</name>
    <dbReference type="NCBI Taxonomy" id="1423807"/>
    <lineage>
        <taxon>Bacteria</taxon>
        <taxon>Bacillati</taxon>
        <taxon>Bacillota</taxon>
        <taxon>Bacilli</taxon>
        <taxon>Lactobacillales</taxon>
        <taxon>Lactobacillaceae</taxon>
        <taxon>Paucilactobacillus</taxon>
    </lineage>
</organism>
<dbReference type="Gene3D" id="3.30.70.1730">
    <property type="match status" value="1"/>
</dbReference>
<dbReference type="GO" id="GO:0006412">
    <property type="term" value="P:translation"/>
    <property type="evidence" value="ECO:0007669"/>
    <property type="project" value="UniProtKB-UniRule"/>
</dbReference>
<dbReference type="PROSITE" id="PS01109">
    <property type="entry name" value="RIBOSOMAL_L10"/>
    <property type="match status" value="1"/>
</dbReference>
<dbReference type="RefSeq" id="WP_010622957.1">
    <property type="nucleotide sequence ID" value="NZ_AZGF01000023.1"/>
</dbReference>
<keyword evidence="2 6" id="KW-0689">Ribosomal protein</keyword>
<dbReference type="GO" id="GO:0003735">
    <property type="term" value="F:structural constituent of ribosome"/>
    <property type="evidence" value="ECO:0007669"/>
    <property type="project" value="InterPro"/>
</dbReference>
<name>A0A0R1W6M1_9LACO</name>
<evidence type="ECO:0000256" key="2">
    <source>
        <dbReference type="ARBA" id="ARBA00022980"/>
    </source>
</evidence>
<evidence type="ECO:0000313" key="8">
    <source>
        <dbReference type="Proteomes" id="UP000051820"/>
    </source>
</evidence>
<keyword evidence="6" id="KW-0694">RNA-binding</keyword>
<comment type="function">
    <text evidence="6">Forms part of the ribosomal stalk, playing a central role in the interaction of the ribosome with GTP-bound translation factors.</text>
</comment>
<keyword evidence="6" id="KW-0699">rRNA-binding</keyword>
<protein>
    <recommendedName>
        <fullName evidence="5 6">Large ribosomal subunit protein uL10</fullName>
    </recommendedName>
</protein>
<dbReference type="STRING" id="1423807.FD16_GL001029"/>
<gene>
    <name evidence="6" type="primary">rplJ</name>
    <name evidence="7" type="ORF">FD16_GL001029</name>
</gene>
<dbReference type="GO" id="GO:0015934">
    <property type="term" value="C:large ribosomal subunit"/>
    <property type="evidence" value="ECO:0007669"/>
    <property type="project" value="InterPro"/>
</dbReference>
<evidence type="ECO:0000313" key="7">
    <source>
        <dbReference type="EMBL" id="KRM10995.1"/>
    </source>
</evidence>
<proteinExistence type="inferred from homology"/>
<comment type="similarity">
    <text evidence="1 6">Belongs to the universal ribosomal protein uL10 family.</text>
</comment>
<dbReference type="InterPro" id="IPR002363">
    <property type="entry name" value="Ribosomal_uL10_CS_bac"/>
</dbReference>
<dbReference type="Pfam" id="PF00466">
    <property type="entry name" value="Ribosomal_L10"/>
    <property type="match status" value="1"/>
</dbReference>
<dbReference type="SUPFAM" id="SSF160369">
    <property type="entry name" value="Ribosomal protein L10-like"/>
    <property type="match status" value="1"/>
</dbReference>
<comment type="caution">
    <text evidence="7">The sequence shown here is derived from an EMBL/GenBank/DDBJ whole genome shotgun (WGS) entry which is preliminary data.</text>
</comment>
<dbReference type="InterPro" id="IPR022973">
    <property type="entry name" value="Ribosomal_uL10_bac"/>
</dbReference>
<dbReference type="OrthoDB" id="9808307at2"/>
<dbReference type="eggNOG" id="COG0244">
    <property type="taxonomic scope" value="Bacteria"/>
</dbReference>
<evidence type="ECO:0000256" key="1">
    <source>
        <dbReference type="ARBA" id="ARBA00008889"/>
    </source>
</evidence>
<dbReference type="GO" id="GO:0070180">
    <property type="term" value="F:large ribosomal subunit rRNA binding"/>
    <property type="evidence" value="ECO:0007669"/>
    <property type="project" value="UniProtKB-UniRule"/>
</dbReference>
<dbReference type="InterPro" id="IPR047865">
    <property type="entry name" value="Ribosomal_uL10_bac_type"/>
</dbReference>
<dbReference type="NCBIfam" id="NF000955">
    <property type="entry name" value="PRK00099.1-1"/>
    <property type="match status" value="1"/>
</dbReference>
<dbReference type="AlphaFoldDB" id="A0A0R1W6M1"/>
<sequence length="168" mass="18156">MSETTVAKKAELVAEVAKRFENAESVVVADYRGLTVEQVTELRAELREAGVTMSVIKNKVLTRAAESAGYGEMNDVFNGPSAVAFSDEDAIAPAKILKKFADKYDALEIKGGFLEKKIADVDKINEFASLPSRDDLLSMLLSTLQAPVRNVAYAINAVIDSKNDEPAA</sequence>